<evidence type="ECO:0000313" key="2">
    <source>
        <dbReference type="Proteomes" id="UP000504638"/>
    </source>
</evidence>
<reference evidence="1 3" key="1">
    <citation type="submission" date="2020-01" db="EMBL/GenBank/DDBJ databases">
        <authorList>
            <consortium name="DOE Joint Genome Institute"/>
            <person name="Haridas S."/>
            <person name="Albert R."/>
            <person name="Binder M."/>
            <person name="Bloem J."/>
            <person name="Labutti K."/>
            <person name="Salamov A."/>
            <person name="Andreopoulos B."/>
            <person name="Baker S.E."/>
            <person name="Barry K."/>
            <person name="Bills G."/>
            <person name="Bluhm B.H."/>
            <person name="Cannon C."/>
            <person name="Castanera R."/>
            <person name="Culley D.E."/>
            <person name="Daum C."/>
            <person name="Ezra D."/>
            <person name="Gonzalez J.B."/>
            <person name="Henrissat B."/>
            <person name="Kuo A."/>
            <person name="Liang C."/>
            <person name="Lipzen A."/>
            <person name="Lutzoni F."/>
            <person name="Magnuson J."/>
            <person name="Mondo S."/>
            <person name="Nolan M."/>
            <person name="Ohm R."/>
            <person name="Pangilinan J."/>
            <person name="Park H.-J."/>
            <person name="Ramirez L."/>
            <person name="Alfaro M."/>
            <person name="Sun H."/>
            <person name="Tritt A."/>
            <person name="Yoshinaga Y."/>
            <person name="Zwiers L.-H."/>
            <person name="Turgeon B.G."/>
            <person name="Goodwin S.B."/>
            <person name="Spatafora J.W."/>
            <person name="Crous P.W."/>
            <person name="Grigoriev I.V."/>
        </authorList>
    </citation>
    <scope>NUCLEOTIDE SEQUENCE</scope>
    <source>
        <strain evidence="1 3">CBS 781.70</strain>
    </source>
</reference>
<dbReference type="Proteomes" id="UP000504638">
    <property type="component" value="Unplaced"/>
</dbReference>
<organism evidence="1">
    <name type="scientific">Eremomyces bilateralis CBS 781.70</name>
    <dbReference type="NCBI Taxonomy" id="1392243"/>
    <lineage>
        <taxon>Eukaryota</taxon>
        <taxon>Fungi</taxon>
        <taxon>Dikarya</taxon>
        <taxon>Ascomycota</taxon>
        <taxon>Pezizomycotina</taxon>
        <taxon>Dothideomycetes</taxon>
        <taxon>Dothideomycetes incertae sedis</taxon>
        <taxon>Eremomycetales</taxon>
        <taxon>Eremomycetaceae</taxon>
        <taxon>Eremomyces</taxon>
    </lineage>
</organism>
<dbReference type="GeneID" id="54414353"/>
<evidence type="ECO:0000313" key="1">
    <source>
        <dbReference type="EMBL" id="KAF1816806.1"/>
    </source>
</evidence>
<sequence>MGGKEIPASVYHVVNDIVSMSKDLQCLKLANNPPGTLSGWEKLPDAIWDMPCVNHLLIANTKILREKQEFAIARRLMRSRSALCHGRLQLYGPAPLIWYDIRELKKQKGAAPFTTLDICQFSVNPEAVLAIVQWCRKLEHFTFVERRNVHLTEPPGTPFFEWLLEPHCATLRSIKIADCEQRHGRPVIVSGSPVLDTLVIPWSSFSYRDGLSPETLDPPIVVDQLLAPQLRELTIVMTRFDEVGSCPGESHRTYLDECFRNSWA</sequence>
<proteinExistence type="predicted"/>
<gene>
    <name evidence="1 3" type="ORF">P152DRAFT_1325</name>
</gene>
<dbReference type="OrthoDB" id="5138542at2759"/>
<reference evidence="3" key="3">
    <citation type="submission" date="2025-04" db="UniProtKB">
        <authorList>
            <consortium name="RefSeq"/>
        </authorList>
    </citation>
    <scope>IDENTIFICATION</scope>
    <source>
        <strain evidence="3">CBS 781.70</strain>
    </source>
</reference>
<reference evidence="3" key="2">
    <citation type="submission" date="2020-04" db="EMBL/GenBank/DDBJ databases">
        <authorList>
            <consortium name="NCBI Genome Project"/>
        </authorList>
    </citation>
    <scope>NUCLEOTIDE SEQUENCE</scope>
    <source>
        <strain evidence="3">CBS 781.70</strain>
    </source>
</reference>
<keyword evidence="2" id="KW-1185">Reference proteome</keyword>
<dbReference type="RefSeq" id="XP_033538437.1">
    <property type="nucleotide sequence ID" value="XM_033673783.1"/>
</dbReference>
<dbReference type="EMBL" id="ML975149">
    <property type="protein sequence ID" value="KAF1816806.1"/>
    <property type="molecule type" value="Genomic_DNA"/>
</dbReference>
<evidence type="ECO:0000313" key="3">
    <source>
        <dbReference type="RefSeq" id="XP_033538437.1"/>
    </source>
</evidence>
<accession>A0A6G1GFV5</accession>
<dbReference type="AlphaFoldDB" id="A0A6G1GFV5"/>
<protein>
    <recommendedName>
        <fullName evidence="4">F-box domain-containing protein</fullName>
    </recommendedName>
</protein>
<name>A0A6G1GFV5_9PEZI</name>
<dbReference type="SUPFAM" id="SSF52047">
    <property type="entry name" value="RNI-like"/>
    <property type="match status" value="1"/>
</dbReference>
<evidence type="ECO:0008006" key="4">
    <source>
        <dbReference type="Google" id="ProtNLM"/>
    </source>
</evidence>